<organism evidence="1">
    <name type="scientific">Anaplasma marginale</name>
    <dbReference type="NCBI Taxonomy" id="770"/>
    <lineage>
        <taxon>Bacteria</taxon>
        <taxon>Pseudomonadati</taxon>
        <taxon>Pseudomonadota</taxon>
        <taxon>Alphaproteobacteria</taxon>
        <taxon>Rickettsiales</taxon>
        <taxon>Anaplasmataceae</taxon>
        <taxon>Anaplasma</taxon>
    </lineage>
</organism>
<gene>
    <name evidence="1" type="ORF">FY207_03835</name>
</gene>
<accession>A0A643CL27</accession>
<comment type="caution">
    <text evidence="1">The sequence shown here is derived from an EMBL/GenBank/DDBJ whole genome shotgun (WGS) entry which is preliminary data.</text>
</comment>
<proteinExistence type="predicted"/>
<dbReference type="EMBL" id="VTCY01000012">
    <property type="protein sequence ID" value="KAB0451589.1"/>
    <property type="molecule type" value="Genomic_DNA"/>
</dbReference>
<protein>
    <submittedName>
        <fullName evidence="1">Uncharacterized protein</fullName>
    </submittedName>
</protein>
<evidence type="ECO:0000313" key="1">
    <source>
        <dbReference type="EMBL" id="KAB0451589.1"/>
    </source>
</evidence>
<name>A0A643CL27_ANAMA</name>
<reference evidence="1" key="1">
    <citation type="submission" date="2019-08" db="EMBL/GenBank/DDBJ databases">
        <authorList>
            <person name="Amaro Estrada I."/>
            <person name="Quiroz Castaneda R.E."/>
            <person name="Martinez Ocampo F."/>
            <person name="Rodriguez Camarillo S.D."/>
        </authorList>
    </citation>
    <scope>NUCLEOTIDE SEQUENCE</scope>
    <source>
        <strain evidence="1">MEX-30-184-02</strain>
    </source>
</reference>
<sequence>MPPADKSEAISANLEAGVVAGVVAAVAVGAAAAVLDAVVATGAVAGVEAVLEAGVLATTLREDETVAGTGNSIMLQLLAPDWPFAHPTFRLHIT</sequence>
<dbReference type="AlphaFoldDB" id="A0A643CL27"/>